<dbReference type="PROSITE" id="PS50940">
    <property type="entry name" value="CHIT_BIND_II"/>
    <property type="match status" value="6"/>
</dbReference>
<dbReference type="GO" id="GO:0008061">
    <property type="term" value="F:chitin binding"/>
    <property type="evidence" value="ECO:0007669"/>
    <property type="project" value="UniProtKB-KW"/>
</dbReference>
<dbReference type="Pfam" id="PF01607">
    <property type="entry name" value="CBM_14"/>
    <property type="match status" value="6"/>
</dbReference>
<keyword evidence="8" id="KW-1185">Reference proteome</keyword>
<evidence type="ECO:0000259" key="6">
    <source>
        <dbReference type="PROSITE" id="PS50940"/>
    </source>
</evidence>
<dbReference type="InterPro" id="IPR036508">
    <property type="entry name" value="Chitin-bd_dom_sf"/>
</dbReference>
<feature type="domain" description="Chitin-binding type-2" evidence="6">
    <location>
        <begin position="200"/>
        <end position="255"/>
    </location>
</feature>
<gene>
    <name evidence="7" type="ORF">CHS0354_026622</name>
</gene>
<dbReference type="Proteomes" id="UP001195483">
    <property type="component" value="Unassembled WGS sequence"/>
</dbReference>
<dbReference type="InterPro" id="IPR051940">
    <property type="entry name" value="Chitin_bind-dev_reg"/>
</dbReference>
<evidence type="ECO:0000256" key="2">
    <source>
        <dbReference type="ARBA" id="ARBA00022729"/>
    </source>
</evidence>
<dbReference type="SMART" id="SM00494">
    <property type="entry name" value="ChtBD2"/>
    <property type="match status" value="6"/>
</dbReference>
<evidence type="ECO:0000313" key="8">
    <source>
        <dbReference type="Proteomes" id="UP001195483"/>
    </source>
</evidence>
<feature type="domain" description="Chitin-binding type-2" evidence="6">
    <location>
        <begin position="332"/>
        <end position="386"/>
    </location>
</feature>
<dbReference type="AlphaFoldDB" id="A0AAE0VWA9"/>
<reference evidence="7" key="1">
    <citation type="journal article" date="2021" name="Genome Biol. Evol.">
        <title>A High-Quality Reference Genome for a Parasitic Bivalve with Doubly Uniparental Inheritance (Bivalvia: Unionida).</title>
        <authorList>
            <person name="Smith C.H."/>
        </authorList>
    </citation>
    <scope>NUCLEOTIDE SEQUENCE</scope>
    <source>
        <strain evidence="7">CHS0354</strain>
    </source>
</reference>
<keyword evidence="4" id="KW-1015">Disulfide bond</keyword>
<name>A0AAE0VWA9_9BIVA</name>
<evidence type="ECO:0000256" key="4">
    <source>
        <dbReference type="ARBA" id="ARBA00023157"/>
    </source>
</evidence>
<keyword evidence="2" id="KW-0732">Signal</keyword>
<evidence type="ECO:0000256" key="5">
    <source>
        <dbReference type="ARBA" id="ARBA00023180"/>
    </source>
</evidence>
<dbReference type="PANTHER" id="PTHR23301">
    <property type="entry name" value="CHITIN BINDING PERITROPHIN-A"/>
    <property type="match status" value="1"/>
</dbReference>
<keyword evidence="5" id="KW-0325">Glycoprotein</keyword>
<evidence type="ECO:0000256" key="1">
    <source>
        <dbReference type="ARBA" id="ARBA00022669"/>
    </source>
</evidence>
<accession>A0AAE0VWA9</accession>
<feature type="domain" description="Chitin-binding type-2" evidence="6">
    <location>
        <begin position="266"/>
        <end position="321"/>
    </location>
</feature>
<comment type="caution">
    <text evidence="7">The sequence shown here is derived from an EMBL/GenBank/DDBJ whole genome shotgun (WGS) entry which is preliminary data.</text>
</comment>
<dbReference type="SUPFAM" id="SSF57625">
    <property type="entry name" value="Invertebrate chitin-binding proteins"/>
    <property type="match status" value="6"/>
</dbReference>
<dbReference type="EMBL" id="JAEAOA010001590">
    <property type="protein sequence ID" value="KAK3592501.1"/>
    <property type="molecule type" value="Genomic_DNA"/>
</dbReference>
<feature type="domain" description="Chitin-binding type-2" evidence="6">
    <location>
        <begin position="2"/>
        <end position="57"/>
    </location>
</feature>
<reference evidence="7" key="3">
    <citation type="submission" date="2023-05" db="EMBL/GenBank/DDBJ databases">
        <authorList>
            <person name="Smith C.H."/>
        </authorList>
    </citation>
    <scope>NUCLEOTIDE SEQUENCE</scope>
    <source>
        <strain evidence="7">CHS0354</strain>
        <tissue evidence="7">Mantle</tissue>
    </source>
</reference>
<protein>
    <recommendedName>
        <fullName evidence="6">Chitin-binding type-2 domain-containing protein</fullName>
    </recommendedName>
</protein>
<organism evidence="7 8">
    <name type="scientific">Potamilus streckersoni</name>
    <dbReference type="NCBI Taxonomy" id="2493646"/>
    <lineage>
        <taxon>Eukaryota</taxon>
        <taxon>Metazoa</taxon>
        <taxon>Spiralia</taxon>
        <taxon>Lophotrochozoa</taxon>
        <taxon>Mollusca</taxon>
        <taxon>Bivalvia</taxon>
        <taxon>Autobranchia</taxon>
        <taxon>Heteroconchia</taxon>
        <taxon>Palaeoheterodonta</taxon>
        <taxon>Unionida</taxon>
        <taxon>Unionoidea</taxon>
        <taxon>Unionidae</taxon>
        <taxon>Ambleminae</taxon>
        <taxon>Lampsilini</taxon>
        <taxon>Potamilus</taxon>
    </lineage>
</organism>
<proteinExistence type="predicted"/>
<keyword evidence="3" id="KW-0677">Repeat</keyword>
<keyword evidence="1" id="KW-0147">Chitin-binding</keyword>
<dbReference type="InterPro" id="IPR002557">
    <property type="entry name" value="Chitin-bd_dom"/>
</dbReference>
<feature type="domain" description="Chitin-binding type-2" evidence="6">
    <location>
        <begin position="68"/>
        <end position="123"/>
    </location>
</feature>
<sequence>DKSQCTNNDLKPHESDCHKFYKCFDGTWIVQDCPSGLVWNDVEKICDWEQNVPHCKNHSTNYNIKVDKSQCTNNDLKPHESDCHKFYKCFDGTWIVQDCPSGLVWNDVEKICDWEQNVPHCKNHSTNYNIKVDKSQCTNNDLKPHESDCHKFYKCFDGTWIVQDCPSGLVWNDVEKICDWEQNVPHCKNHSTNYNIKVDKSQCTNNDLKPHESDCHKFYKCFDGTWIVQDCPSGLVWNDVEKICDWEQNVPHCKNHSTNYNIKVDKSQCTNNDLKPHESDCHKFYKCFDGTWIVQDCPSGLVWNDIEKLCDWAQNVPRCNNSSTIYNGKDRKSTCTTDDLKEHQSDCHKFYKCLHEEWIEQECPSGLMWNPTTIICDLPINVPNCL</sequence>
<evidence type="ECO:0000256" key="3">
    <source>
        <dbReference type="ARBA" id="ARBA00022737"/>
    </source>
</evidence>
<feature type="domain" description="Chitin-binding type-2" evidence="6">
    <location>
        <begin position="134"/>
        <end position="189"/>
    </location>
</feature>
<reference evidence="7" key="2">
    <citation type="journal article" date="2021" name="Genome Biol. Evol.">
        <title>Developing a high-quality reference genome for a parasitic bivalve with doubly uniparental inheritance (Bivalvia: Unionida).</title>
        <authorList>
            <person name="Smith C.H."/>
        </authorList>
    </citation>
    <scope>NUCLEOTIDE SEQUENCE</scope>
    <source>
        <strain evidence="7">CHS0354</strain>
        <tissue evidence="7">Mantle</tissue>
    </source>
</reference>
<dbReference type="PANTHER" id="PTHR23301:SF0">
    <property type="entry name" value="CHITIN-BINDING TYPE-2 DOMAIN-CONTAINING PROTEIN-RELATED"/>
    <property type="match status" value="1"/>
</dbReference>
<feature type="non-terminal residue" evidence="7">
    <location>
        <position position="386"/>
    </location>
</feature>
<dbReference type="GO" id="GO:0005576">
    <property type="term" value="C:extracellular region"/>
    <property type="evidence" value="ECO:0007669"/>
    <property type="project" value="InterPro"/>
</dbReference>
<evidence type="ECO:0000313" key="7">
    <source>
        <dbReference type="EMBL" id="KAK3592501.1"/>
    </source>
</evidence>
<dbReference type="Gene3D" id="2.170.140.10">
    <property type="entry name" value="Chitin binding domain"/>
    <property type="match status" value="6"/>
</dbReference>